<dbReference type="SUPFAM" id="SSF56042">
    <property type="entry name" value="PurM C-terminal domain-like"/>
    <property type="match status" value="1"/>
</dbReference>
<comment type="caution">
    <text evidence="4">The sequence shown here is derived from an EMBL/GenBank/DDBJ whole genome shotgun (WGS) entry which is preliminary data.</text>
</comment>
<gene>
    <name evidence="1" type="primary">thiL</name>
    <name evidence="4" type="ORF">CA615_07835</name>
</gene>
<dbReference type="InterPro" id="IPR016188">
    <property type="entry name" value="PurM-like_N"/>
</dbReference>
<keyword evidence="1" id="KW-0067">ATP-binding</keyword>
<keyword evidence="1 4" id="KW-0418">Kinase</keyword>
<dbReference type="GO" id="GO:0005524">
    <property type="term" value="F:ATP binding"/>
    <property type="evidence" value="ECO:0007669"/>
    <property type="project" value="UniProtKB-UniRule"/>
</dbReference>
<evidence type="ECO:0000259" key="3">
    <source>
        <dbReference type="Pfam" id="PF02769"/>
    </source>
</evidence>
<evidence type="ECO:0000259" key="2">
    <source>
        <dbReference type="Pfam" id="PF00586"/>
    </source>
</evidence>
<keyword evidence="1" id="KW-0547">Nucleotide-binding</keyword>
<reference evidence="4 5" key="1">
    <citation type="submission" date="2017-05" db="EMBL/GenBank/DDBJ databases">
        <title>Host range expansion of the Methanosphaera genus to humans and monogastric animals involves recent and extensive reduction in genome content.</title>
        <authorList>
            <person name="Hoedt E.C."/>
            <person name="Volmer J.G."/>
            <person name="Parks D.H."/>
            <person name="Rosewarne C.P."/>
            <person name="Denman S.E."/>
            <person name="Mcsweeney C.S."/>
            <person name="O Cuiv P."/>
            <person name="Hugenholtz P."/>
            <person name="Tyson G.W."/>
            <person name="Morrison M."/>
        </authorList>
    </citation>
    <scope>NUCLEOTIDE SEQUENCE [LARGE SCALE GENOMIC DNA]</scope>
    <source>
        <strain evidence="4 5">PA5</strain>
    </source>
</reference>
<dbReference type="Pfam" id="PF02769">
    <property type="entry name" value="AIRS_C"/>
    <property type="match status" value="1"/>
</dbReference>
<comment type="caution">
    <text evidence="1">Lacks conserved residue(s) required for the propagation of feature annotation.</text>
</comment>
<feature type="binding site" evidence="1">
    <location>
        <position position="84"/>
    </location>
    <ligand>
        <name>Mg(2+)</name>
        <dbReference type="ChEBI" id="CHEBI:18420"/>
        <label>3</label>
    </ligand>
</feature>
<dbReference type="RefSeq" id="WP_112149787.1">
    <property type="nucleotide sequence ID" value="NZ_NGJK01000093.1"/>
</dbReference>
<dbReference type="CDD" id="cd02194">
    <property type="entry name" value="ThiL"/>
    <property type="match status" value="1"/>
</dbReference>
<comment type="catalytic activity">
    <reaction evidence="1">
        <text>thiamine phosphate + ATP = thiamine diphosphate + ADP</text>
        <dbReference type="Rhea" id="RHEA:15913"/>
        <dbReference type="ChEBI" id="CHEBI:30616"/>
        <dbReference type="ChEBI" id="CHEBI:37575"/>
        <dbReference type="ChEBI" id="CHEBI:58937"/>
        <dbReference type="ChEBI" id="CHEBI:456216"/>
        <dbReference type="EC" id="2.7.4.16"/>
    </reaction>
</comment>
<organism evidence="4 5">
    <name type="scientific">Methanosphaera stadtmanae</name>
    <dbReference type="NCBI Taxonomy" id="2317"/>
    <lineage>
        <taxon>Archaea</taxon>
        <taxon>Methanobacteriati</taxon>
        <taxon>Methanobacteriota</taxon>
        <taxon>Methanomada group</taxon>
        <taxon>Methanobacteria</taxon>
        <taxon>Methanobacteriales</taxon>
        <taxon>Methanobacteriaceae</taxon>
        <taxon>Methanosphaera</taxon>
    </lineage>
</organism>
<comment type="miscellaneous">
    <text evidence="1">Reaction mechanism of ThiL seems to utilize a direct, inline transfer of the gamma-phosphate of ATP to TMP rather than a phosphorylated enzyme intermediate.</text>
</comment>
<dbReference type="InterPro" id="IPR006283">
    <property type="entry name" value="ThiL-like"/>
</dbReference>
<keyword evidence="1" id="KW-0460">Magnesium</keyword>
<dbReference type="UniPathway" id="UPA00060">
    <property type="reaction ID" value="UER00142"/>
</dbReference>
<feature type="domain" description="PurM-like N-terminal" evidence="2">
    <location>
        <begin position="39"/>
        <end position="148"/>
    </location>
</feature>
<dbReference type="GO" id="GO:0009030">
    <property type="term" value="F:thiamine-phosphate kinase activity"/>
    <property type="evidence" value="ECO:0007669"/>
    <property type="project" value="UniProtKB-UniRule"/>
</dbReference>
<accession>A0A328Q6Q3</accession>
<dbReference type="InterPro" id="IPR010918">
    <property type="entry name" value="PurM-like_C_dom"/>
</dbReference>
<comment type="function">
    <text evidence="1">Catalyzes the ATP-dependent phosphorylation of thiamine-monophosphate (TMP) to form thiamine-pyrophosphate (TPP), the active form of vitamin B1.</text>
</comment>
<name>A0A328Q6Q3_9EURY</name>
<feature type="domain" description="PurM-like C-terminal" evidence="3">
    <location>
        <begin position="207"/>
        <end position="317"/>
    </location>
</feature>
<keyword evidence="1" id="KW-0808">Transferase</keyword>
<dbReference type="InterPro" id="IPR036921">
    <property type="entry name" value="PurM-like_N_sf"/>
</dbReference>
<feature type="binding site" evidence="1">
    <location>
        <position position="132"/>
    </location>
    <ligand>
        <name>Mg(2+)</name>
        <dbReference type="ChEBI" id="CHEBI:18420"/>
        <label>1</label>
    </ligand>
</feature>
<proteinExistence type="inferred from homology"/>
<dbReference type="Proteomes" id="UP000248557">
    <property type="component" value="Unassembled WGS sequence"/>
</dbReference>
<evidence type="ECO:0000313" key="4">
    <source>
        <dbReference type="EMBL" id="RAP02440.1"/>
    </source>
</evidence>
<dbReference type="Gene3D" id="3.30.1330.10">
    <property type="entry name" value="PurM-like, N-terminal domain"/>
    <property type="match status" value="1"/>
</dbReference>
<dbReference type="GO" id="GO:0000287">
    <property type="term" value="F:magnesium ion binding"/>
    <property type="evidence" value="ECO:0007669"/>
    <property type="project" value="UniProtKB-UniRule"/>
</dbReference>
<dbReference type="NCBIfam" id="TIGR01379">
    <property type="entry name" value="thiL"/>
    <property type="match status" value="1"/>
</dbReference>
<dbReference type="PIRSF" id="PIRSF005303">
    <property type="entry name" value="Thiam_monoph_kin"/>
    <property type="match status" value="1"/>
</dbReference>
<keyword evidence="1" id="KW-0784">Thiamine biosynthesis</keyword>
<feature type="binding site" evidence="1">
    <location>
        <position position="84"/>
    </location>
    <ligand>
        <name>Mg(2+)</name>
        <dbReference type="ChEBI" id="CHEBI:18420"/>
        <label>4</label>
    </ligand>
</feature>
<feature type="binding site" evidence="1">
    <location>
        <position position="55"/>
    </location>
    <ligand>
        <name>Mg(2+)</name>
        <dbReference type="ChEBI" id="CHEBI:18420"/>
        <label>1</label>
    </ligand>
</feature>
<feature type="binding site" evidence="1">
    <location>
        <position position="227"/>
    </location>
    <ligand>
        <name>ATP</name>
        <dbReference type="ChEBI" id="CHEBI:30616"/>
    </ligand>
</feature>
<feature type="binding site" evidence="1">
    <location>
        <position position="228"/>
    </location>
    <ligand>
        <name>Mg(2+)</name>
        <dbReference type="ChEBI" id="CHEBI:18420"/>
        <label>5</label>
    </ligand>
</feature>
<feature type="binding site" evidence="1">
    <location>
        <position position="330"/>
    </location>
    <ligand>
        <name>substrate</name>
    </ligand>
</feature>
<dbReference type="InterPro" id="IPR036676">
    <property type="entry name" value="PurM-like_C_sf"/>
</dbReference>
<dbReference type="PANTHER" id="PTHR30270">
    <property type="entry name" value="THIAMINE-MONOPHOSPHATE KINASE"/>
    <property type="match status" value="1"/>
</dbReference>
<keyword evidence="1" id="KW-0479">Metal-binding</keyword>
<dbReference type="EMBL" id="NGJK01000093">
    <property type="protein sequence ID" value="RAP02440.1"/>
    <property type="molecule type" value="Genomic_DNA"/>
</dbReference>
<evidence type="ECO:0000313" key="5">
    <source>
        <dbReference type="Proteomes" id="UP000248557"/>
    </source>
</evidence>
<feature type="binding site" evidence="1">
    <location>
        <position position="40"/>
    </location>
    <ligand>
        <name>Mg(2+)</name>
        <dbReference type="ChEBI" id="CHEBI:18420"/>
        <label>4</label>
    </ligand>
</feature>
<feature type="binding site" evidence="1">
    <location>
        <begin position="131"/>
        <end position="132"/>
    </location>
    <ligand>
        <name>ATP</name>
        <dbReference type="ChEBI" id="CHEBI:30616"/>
    </ligand>
</feature>
<dbReference type="EC" id="2.7.4.16" evidence="1"/>
<dbReference type="SUPFAM" id="SSF55326">
    <property type="entry name" value="PurM N-terminal domain-like"/>
    <property type="match status" value="1"/>
</dbReference>
<feature type="binding site" evidence="1">
    <location>
        <position position="279"/>
    </location>
    <ligand>
        <name>substrate</name>
    </ligand>
</feature>
<protein>
    <recommendedName>
        <fullName evidence="1">Thiamine-monophosphate kinase</fullName>
        <shortName evidence="1">TMP kinase</shortName>
        <shortName evidence="1">Thiamine-phosphate kinase</shortName>
        <ecNumber evidence="1">2.7.4.16</ecNumber>
    </recommendedName>
</protein>
<feature type="binding site" evidence="1">
    <location>
        <position position="56"/>
    </location>
    <ligand>
        <name>Mg(2+)</name>
        <dbReference type="ChEBI" id="CHEBI:18420"/>
        <label>2</label>
    </ligand>
</feature>
<evidence type="ECO:0000256" key="1">
    <source>
        <dbReference type="HAMAP-Rule" id="MF_02128"/>
    </source>
</evidence>
<feature type="binding site" evidence="1">
    <location>
        <position position="56"/>
    </location>
    <ligand>
        <name>Mg(2+)</name>
        <dbReference type="ChEBI" id="CHEBI:18420"/>
        <label>1</label>
    </ligand>
</feature>
<dbReference type="Pfam" id="PF00586">
    <property type="entry name" value="AIRS"/>
    <property type="match status" value="1"/>
</dbReference>
<dbReference type="HAMAP" id="MF_02128">
    <property type="entry name" value="TMP_kinase"/>
    <property type="match status" value="1"/>
</dbReference>
<sequence length="336" mass="38030">MINMKISKIGERKLIQRLLKKRDETLGNIDNTILKSYHDDAAIEENTSKYTVLSTDMLIQHSHFPKQMTYFQMGEKIVTVNVSDILAMNATPVSILIAMALPSTLTIDEFDEIIDGILYKCKEYGVTLIGGDLNQSDEIILSATTTGKINKNIKLQSNIQEDNLVAITGQLGMPAAALDLLSKYEIKDLSNEYEEIIKSILEPNLPVKTAKFLREHPTLITSMTDITDGLAIELGHLHEKNTNIGFEIYADKLPYNKHISQIATENNKSLNEYLLHFGEEFELLLTLDKKEYLKYKDKLNNIHIIGKVNNSDKITLISQKSVKTMKITGYEHLKEN</sequence>
<dbReference type="GO" id="GO:0009229">
    <property type="term" value="P:thiamine diphosphate biosynthetic process"/>
    <property type="evidence" value="ECO:0007669"/>
    <property type="project" value="UniProtKB-UniRule"/>
</dbReference>
<feature type="binding site" evidence="1">
    <location>
        <position position="63"/>
    </location>
    <ligand>
        <name>substrate</name>
    </ligand>
</feature>
<feature type="binding site" evidence="1">
    <location>
        <position position="40"/>
    </location>
    <ligand>
        <name>Mg(2+)</name>
        <dbReference type="ChEBI" id="CHEBI:18420"/>
        <label>3</label>
    </ligand>
</feature>
<feature type="binding site" evidence="1">
    <location>
        <position position="84"/>
    </location>
    <ligand>
        <name>Mg(2+)</name>
        <dbReference type="ChEBI" id="CHEBI:18420"/>
        <label>2</label>
    </ligand>
</feature>
<feature type="binding site" evidence="1">
    <location>
        <position position="225"/>
    </location>
    <ligand>
        <name>Mg(2+)</name>
        <dbReference type="ChEBI" id="CHEBI:18420"/>
        <label>3</label>
    </ligand>
</feature>
<comment type="similarity">
    <text evidence="1">Belongs to the thiamine-monophosphate kinase family.</text>
</comment>
<comment type="pathway">
    <text evidence="1">Cofactor biosynthesis; thiamine diphosphate biosynthesis; thiamine diphosphate from thiamine phosphate: step 1/1.</text>
</comment>
<dbReference type="GO" id="GO:0009228">
    <property type="term" value="P:thiamine biosynthetic process"/>
    <property type="evidence" value="ECO:0007669"/>
    <property type="project" value="UniProtKB-KW"/>
</dbReference>
<dbReference type="PANTHER" id="PTHR30270:SF3">
    <property type="entry name" value="THIAMINE-MONOPHOSPHATE KINASE"/>
    <property type="match status" value="1"/>
</dbReference>
<dbReference type="Gene3D" id="3.90.650.10">
    <property type="entry name" value="PurM-like C-terminal domain"/>
    <property type="match status" value="1"/>
</dbReference>
<feature type="binding site" evidence="1">
    <location>
        <position position="54"/>
    </location>
    <ligand>
        <name>Mg(2+)</name>
        <dbReference type="ChEBI" id="CHEBI:18420"/>
        <label>4</label>
    </ligand>
</feature>
<dbReference type="AlphaFoldDB" id="A0A328Q6Q3"/>